<dbReference type="SUPFAM" id="SSF55729">
    <property type="entry name" value="Acyl-CoA N-acyltransferases (Nat)"/>
    <property type="match status" value="2"/>
</dbReference>
<gene>
    <name evidence="8" type="ORF">GF1_00440</name>
</gene>
<accession>A0A915TXP7</accession>
<keyword evidence="9" id="KW-1185">Reference proteome</keyword>
<dbReference type="InterPro" id="IPR050644">
    <property type="entry name" value="PG_Glycine_Bridge_Synth"/>
</dbReference>
<reference evidence="8" key="1">
    <citation type="submission" date="2020-12" db="EMBL/GenBank/DDBJ databases">
        <title>Desulfobium dissulfuricans gen. nov., sp. nov., a novel mesophilic, sulfate-reducing bacterium isolated from a deep-sea hydrothermal vent.</title>
        <authorList>
            <person name="Hashimoto Y."/>
            <person name="Tame A."/>
            <person name="Sawayama S."/>
            <person name="Miyazaki J."/>
            <person name="Takai K."/>
            <person name="Nakagawa S."/>
        </authorList>
    </citation>
    <scope>NUCLEOTIDE SEQUENCE</scope>
    <source>
        <strain evidence="8">GF1</strain>
    </source>
</reference>
<dbReference type="PROSITE" id="PS51191">
    <property type="entry name" value="FEMABX"/>
    <property type="match status" value="1"/>
</dbReference>
<dbReference type="Pfam" id="PF13480">
    <property type="entry name" value="Acetyltransf_6"/>
    <property type="match status" value="1"/>
</dbReference>
<feature type="domain" description="BioF2-like acetyltransferase" evidence="7">
    <location>
        <begin position="155"/>
        <end position="292"/>
    </location>
</feature>
<dbReference type="Proteomes" id="UP001063350">
    <property type="component" value="Chromosome"/>
</dbReference>
<dbReference type="GO" id="GO:0008360">
    <property type="term" value="P:regulation of cell shape"/>
    <property type="evidence" value="ECO:0007669"/>
    <property type="project" value="UniProtKB-KW"/>
</dbReference>
<dbReference type="InterPro" id="IPR003447">
    <property type="entry name" value="FEMABX"/>
</dbReference>
<dbReference type="InterPro" id="IPR017469">
    <property type="entry name" value="PEP-CTERM_FemAB-rel"/>
</dbReference>
<evidence type="ECO:0000313" key="9">
    <source>
        <dbReference type="Proteomes" id="UP001063350"/>
    </source>
</evidence>
<keyword evidence="5" id="KW-0012">Acyltransferase</keyword>
<dbReference type="InterPro" id="IPR016181">
    <property type="entry name" value="Acyl_CoA_acyltransferase"/>
</dbReference>
<keyword evidence="4" id="KW-0573">Peptidoglycan synthesis</keyword>
<sequence length="351" mass="40181">MRMKIRIATPEDKSAWDAYVDNHPNAAPYSLFAWKNAVEEAYGHESCYLLAEEDGTLRGVLPLFHFRIPLWQRNLVSLPFCDMGDILADNAEVRMALANEAVSLAQKRKVKSLEIRSGSENLFSDGHGWNVRVNTGKVRMLLGLPDTSEELWKGFKSKLRSQIRKAEKNGLTFSWGHTETLDAFYDVFSRNMHDLGSPVHSKKWIEKIIEHYGKSARMGLVYCEDQPVGCGIILFTRHTVSIPWASTLREYNRMAPNMMLYWNFLKFAADTHKKTFDFGRSTPGEGTYRFKKQWGAEANSLFWYQVSRSLSSQKVKNKKTSQRKMLAGIWSKLPLPIANCVGPKARKYISL</sequence>
<evidence type="ECO:0000256" key="3">
    <source>
        <dbReference type="ARBA" id="ARBA00022960"/>
    </source>
</evidence>
<dbReference type="Gene3D" id="3.40.630.30">
    <property type="match status" value="2"/>
</dbReference>
<dbReference type="KEGG" id="ddu:GF1_00440"/>
<dbReference type="InterPro" id="IPR038740">
    <property type="entry name" value="BioF2-like_GNAT_dom"/>
</dbReference>
<dbReference type="GO" id="GO:0016755">
    <property type="term" value="F:aminoacyltransferase activity"/>
    <property type="evidence" value="ECO:0007669"/>
    <property type="project" value="InterPro"/>
</dbReference>
<keyword evidence="2" id="KW-0808">Transferase</keyword>
<dbReference type="GO" id="GO:0071555">
    <property type="term" value="P:cell wall organization"/>
    <property type="evidence" value="ECO:0007669"/>
    <property type="project" value="UniProtKB-KW"/>
</dbReference>
<dbReference type="GO" id="GO:0009252">
    <property type="term" value="P:peptidoglycan biosynthetic process"/>
    <property type="evidence" value="ECO:0007669"/>
    <property type="project" value="UniProtKB-KW"/>
</dbReference>
<evidence type="ECO:0000256" key="2">
    <source>
        <dbReference type="ARBA" id="ARBA00022679"/>
    </source>
</evidence>
<keyword evidence="6" id="KW-0961">Cell wall biogenesis/degradation</keyword>
<dbReference type="PANTHER" id="PTHR36174:SF1">
    <property type="entry name" value="LIPID II:GLYCINE GLYCYLTRANSFERASE"/>
    <property type="match status" value="1"/>
</dbReference>
<organism evidence="8 9">
    <name type="scientific">Desulfolithobacter dissulfuricans</name>
    <dbReference type="NCBI Taxonomy" id="2795293"/>
    <lineage>
        <taxon>Bacteria</taxon>
        <taxon>Pseudomonadati</taxon>
        <taxon>Thermodesulfobacteriota</taxon>
        <taxon>Desulfobulbia</taxon>
        <taxon>Desulfobulbales</taxon>
        <taxon>Desulfobulbaceae</taxon>
        <taxon>Desulfolithobacter</taxon>
    </lineage>
</organism>
<name>A0A915TXP7_9BACT</name>
<evidence type="ECO:0000259" key="7">
    <source>
        <dbReference type="Pfam" id="PF13480"/>
    </source>
</evidence>
<evidence type="ECO:0000256" key="4">
    <source>
        <dbReference type="ARBA" id="ARBA00022984"/>
    </source>
</evidence>
<comment type="similarity">
    <text evidence="1">Belongs to the FemABX family.</text>
</comment>
<dbReference type="NCBIfam" id="TIGR03019">
    <property type="entry name" value="pepcterm_femAB"/>
    <property type="match status" value="1"/>
</dbReference>
<proteinExistence type="inferred from homology"/>
<evidence type="ECO:0000256" key="5">
    <source>
        <dbReference type="ARBA" id="ARBA00023315"/>
    </source>
</evidence>
<evidence type="ECO:0000256" key="1">
    <source>
        <dbReference type="ARBA" id="ARBA00009943"/>
    </source>
</evidence>
<dbReference type="EMBL" id="AP024233">
    <property type="protein sequence ID" value="BCO07668.1"/>
    <property type="molecule type" value="Genomic_DNA"/>
</dbReference>
<keyword evidence="3" id="KW-0133">Cell shape</keyword>
<dbReference type="AlphaFoldDB" id="A0A915TXP7"/>
<evidence type="ECO:0000313" key="8">
    <source>
        <dbReference type="EMBL" id="BCO07668.1"/>
    </source>
</evidence>
<evidence type="ECO:0000256" key="6">
    <source>
        <dbReference type="ARBA" id="ARBA00023316"/>
    </source>
</evidence>
<dbReference type="PANTHER" id="PTHR36174">
    <property type="entry name" value="LIPID II:GLYCINE GLYCYLTRANSFERASE"/>
    <property type="match status" value="1"/>
</dbReference>
<protein>
    <recommendedName>
        <fullName evidence="7">BioF2-like acetyltransferase domain-containing protein</fullName>
    </recommendedName>
</protein>